<name>A0A623EES7_SALER</name>
<evidence type="ECO:0000313" key="1">
    <source>
        <dbReference type="EMBL" id="ECZ1425358.1"/>
    </source>
</evidence>
<gene>
    <name evidence="1" type="ORF">F7342_21795</name>
</gene>
<proteinExistence type="predicted"/>
<comment type="caution">
    <text evidence="1">The sequence shown here is derived from an EMBL/GenBank/DDBJ whole genome shotgun (WGS) entry which is preliminary data.</text>
</comment>
<accession>A0A623EES7</accession>
<dbReference type="EMBL" id="AALFOL010000097">
    <property type="protein sequence ID" value="ECZ1425358.1"/>
    <property type="molecule type" value="Genomic_DNA"/>
</dbReference>
<dbReference type="RefSeq" id="WP_250276860.1">
    <property type="nucleotide sequence ID" value="NZ_JASBFL010000004.1"/>
</dbReference>
<sequence length="81" mass="9666">MLTPGHQIFDPEEQLYLSRLHDGRYVLHYTDRSYYVFGDFDSDGMAYLLFMETPHRQRIVFGHEGGRLVRITCWITKGRVR</sequence>
<reference evidence="1" key="1">
    <citation type="submission" date="2019-09" db="EMBL/GenBank/DDBJ databases">
        <authorList>
            <consortium name="PulseNet: The National Subtyping Network for Foodborne Disease Surveillance"/>
            <person name="Tarr C.L."/>
            <person name="Trees E."/>
            <person name="Katz L.S."/>
            <person name="Carleton-Romer H.A."/>
            <person name="Stroika S."/>
            <person name="Kucerova Z."/>
            <person name="Roache K.F."/>
            <person name="Sabol A.L."/>
            <person name="Besser J."/>
            <person name="Gerner-Smidt P."/>
        </authorList>
    </citation>
    <scope>NUCLEOTIDE SEQUENCE</scope>
    <source>
        <strain evidence="1">PNUSAS103020</strain>
    </source>
</reference>
<dbReference type="AlphaFoldDB" id="A0A623EES7"/>
<protein>
    <submittedName>
        <fullName evidence="1">Uncharacterized protein</fullName>
    </submittedName>
</protein>
<organism evidence="1">
    <name type="scientific">Salmonella enterica</name>
    <name type="common">Salmonella choleraesuis</name>
    <dbReference type="NCBI Taxonomy" id="28901"/>
    <lineage>
        <taxon>Bacteria</taxon>
        <taxon>Pseudomonadati</taxon>
        <taxon>Pseudomonadota</taxon>
        <taxon>Gammaproteobacteria</taxon>
        <taxon>Enterobacterales</taxon>
        <taxon>Enterobacteriaceae</taxon>
        <taxon>Salmonella</taxon>
    </lineage>
</organism>